<keyword evidence="3" id="KW-1185">Reference proteome</keyword>
<reference evidence="2" key="1">
    <citation type="submission" date="2022-07" db="EMBL/GenBank/DDBJ databases">
        <title>Phylogenomic reconstructions and comparative analyses of Kickxellomycotina fungi.</title>
        <authorList>
            <person name="Reynolds N.K."/>
            <person name="Stajich J.E."/>
            <person name="Barry K."/>
            <person name="Grigoriev I.V."/>
            <person name="Crous P."/>
            <person name="Smith M.E."/>
        </authorList>
    </citation>
    <scope>NUCLEOTIDE SEQUENCE</scope>
    <source>
        <strain evidence="2">NBRC 100468</strain>
    </source>
</reference>
<evidence type="ECO:0000313" key="3">
    <source>
        <dbReference type="Proteomes" id="UP001150538"/>
    </source>
</evidence>
<evidence type="ECO:0000256" key="1">
    <source>
        <dbReference type="SAM" id="MobiDB-lite"/>
    </source>
</evidence>
<evidence type="ECO:0000313" key="2">
    <source>
        <dbReference type="EMBL" id="KAJ1914637.1"/>
    </source>
</evidence>
<organism evidence="2 3">
    <name type="scientific">Mycoemilia scoparia</name>
    <dbReference type="NCBI Taxonomy" id="417184"/>
    <lineage>
        <taxon>Eukaryota</taxon>
        <taxon>Fungi</taxon>
        <taxon>Fungi incertae sedis</taxon>
        <taxon>Zoopagomycota</taxon>
        <taxon>Kickxellomycotina</taxon>
        <taxon>Kickxellomycetes</taxon>
        <taxon>Kickxellales</taxon>
        <taxon>Kickxellaceae</taxon>
        <taxon>Mycoemilia</taxon>
    </lineage>
</organism>
<gene>
    <name evidence="2" type="ORF">H4219_004699</name>
</gene>
<name>A0A9W8DQQ4_9FUNG</name>
<dbReference type="EMBL" id="JANBPU010000187">
    <property type="protein sequence ID" value="KAJ1914637.1"/>
    <property type="molecule type" value="Genomic_DNA"/>
</dbReference>
<feature type="non-terminal residue" evidence="2">
    <location>
        <position position="191"/>
    </location>
</feature>
<accession>A0A9W8DQQ4</accession>
<protein>
    <submittedName>
        <fullName evidence="2">Uncharacterized protein</fullName>
    </submittedName>
</protein>
<feature type="region of interest" description="Disordered" evidence="1">
    <location>
        <begin position="1"/>
        <end position="45"/>
    </location>
</feature>
<proteinExistence type="predicted"/>
<dbReference type="Proteomes" id="UP001150538">
    <property type="component" value="Unassembled WGS sequence"/>
</dbReference>
<comment type="caution">
    <text evidence="2">The sequence shown here is derived from an EMBL/GenBank/DDBJ whole genome shotgun (WGS) entry which is preliminary data.</text>
</comment>
<sequence>MPKTKTAPSTARIPMKKYRTRSVARSEANKLTASRTEYSDPEDEHADVVVPPVVDSTISKLAEERSNDIEIHYDIPGYHCIITHSNVIIHGVMARYNEKAHLWIVQCNKYENPLMCLRSGETGQVEVERPELFSCQMSYMARDNELETIKYLHGIFKPQYGFNLKSREVGYYDGLIHNLIDFACEVLDKGD</sequence>
<dbReference type="AlphaFoldDB" id="A0A9W8DQQ4"/>